<dbReference type="Pfam" id="PF23957">
    <property type="entry name" value="DUF7286"/>
    <property type="match status" value="1"/>
</dbReference>
<gene>
    <name evidence="2" type="ORF">DU484_08710</name>
</gene>
<feature type="region of interest" description="Disordered" evidence="1">
    <location>
        <begin position="306"/>
        <end position="330"/>
    </location>
</feature>
<feature type="compositionally biased region" description="Basic and acidic residues" evidence="1">
    <location>
        <begin position="473"/>
        <end position="483"/>
    </location>
</feature>
<dbReference type="InterPro" id="IPR055710">
    <property type="entry name" value="DUF7286"/>
</dbReference>
<evidence type="ECO:0000313" key="2">
    <source>
        <dbReference type="EMBL" id="AXG09920.1"/>
    </source>
</evidence>
<proteinExistence type="predicted"/>
<dbReference type="Proteomes" id="UP000252985">
    <property type="component" value="Chromosome"/>
</dbReference>
<evidence type="ECO:0000256" key="1">
    <source>
        <dbReference type="SAM" id="MobiDB-lite"/>
    </source>
</evidence>
<accession>A0A345ECJ8</accession>
<protein>
    <submittedName>
        <fullName evidence="2">Uncharacterized protein</fullName>
    </submittedName>
</protein>
<evidence type="ECO:0000313" key="3">
    <source>
        <dbReference type="Proteomes" id="UP000252985"/>
    </source>
</evidence>
<sequence>MAVTRFAEDRRGRVPFALVGIVLLVGASTFGAAISTQGPDRVDRGVDAAMERSSAEATAALRSGVAEAAREAAAEPVTAPAETPYGRLLSDSTPFRDALRLRIYLRVQERLSVTRYRRGDVTAAATLPEATTPAELQRGMERIEIRGVENGTALRVTVRNLTVTALESGRVVASERRDRTVTVSTPVLTLHDRATAFETRLNRGPLDGPGLGRRLSARLYPIAWARGYAQHYGTAPIANVVANRHVELSTNGAVLEAQREAFGRSDPEGREAMQRARLEFGVKEFAAGAPVDSSMAERVLPRPNAIREPSASLPPRHGADNASPNRRLDVDVGTISGRALAGLRTDSVRSNRSLREVLRAAYRVEAKLRTTRRQTYAEPRPEFESPGEGWSLVDTDESANPTVESSVGPTPDARAGERRFDGFARHVELDRRVTWTWRRGNETRTTGGEWTERYRVGVTLVGRYAPNGTAPDRPTRPRFERGGPLDGPNLANVSAKASRRLVDEQGGRDAVAAAVAARDLDVRKRTVYGDRPADLRSWTNENLTAFRGQLANVSVSVSAGRVATYTTNPPERLAAELRRRRATLIDAPNEYYGAADRGRYGARAALLDETIRRLERRSANHNETQRAFDAVLHRVGVGSTERLHDIFRLRNTPTPIRQTSLPGSPPGGPVVVVPDGSPAYLTVTSVSHDRASGVPPSRPYHPLSAKNTNLFTVPYGDAADATVEQGVGGPTGVRLRTAGHTLIASESISNGSTPESRRRLRESVDDSMAVIRARARRIVRNETQLTRSAARAAVDEGVARWDGTGRRALAASNGSLAAAIAAAADARASDPSERRRERLETRLDAAFVAVRRTAAARTAEKAVNETLTRVRERATERAISEASDRVRSRYLNGSFGRVAAGLPVAPVPEYWYATVNVWDVSVRGAYARFTLRTRRGAPASTPGAAVRYVRDGSAVRLDVDGDGAPERLGHDERVAFETGTVVAVAVPAYRGGVGDVDGNADERAGTWPEPRCTSWEASACRDSE</sequence>
<name>A0A345ECJ8_9EURY</name>
<feature type="region of interest" description="Disordered" evidence="1">
    <location>
        <begin position="375"/>
        <end position="416"/>
    </location>
</feature>
<feature type="region of interest" description="Disordered" evidence="1">
    <location>
        <begin position="465"/>
        <end position="489"/>
    </location>
</feature>
<dbReference type="AlphaFoldDB" id="A0A345ECJ8"/>
<reference evidence="2 3" key="1">
    <citation type="submission" date="2018-07" db="EMBL/GenBank/DDBJ databases">
        <title>Genome sequences of Haloplanus sp. CBA1112.</title>
        <authorList>
            <person name="Kim Y.B."/>
            <person name="Roh S.W."/>
        </authorList>
    </citation>
    <scope>NUCLEOTIDE SEQUENCE [LARGE SCALE GENOMIC DNA]</scope>
    <source>
        <strain evidence="2 3">CBA1112</strain>
    </source>
</reference>
<feature type="compositionally biased region" description="Polar residues" evidence="1">
    <location>
        <begin position="398"/>
        <end position="408"/>
    </location>
</feature>
<organism evidence="2 3">
    <name type="scientific">Haloplanus rubicundus</name>
    <dbReference type="NCBI Taxonomy" id="1547898"/>
    <lineage>
        <taxon>Archaea</taxon>
        <taxon>Methanobacteriati</taxon>
        <taxon>Methanobacteriota</taxon>
        <taxon>Stenosarchaea group</taxon>
        <taxon>Halobacteria</taxon>
        <taxon>Halobacteriales</taxon>
        <taxon>Haloferacaceae</taxon>
        <taxon>Haloplanus</taxon>
    </lineage>
</organism>
<dbReference type="KEGG" id="haq:DU484_08710"/>
<dbReference type="EMBL" id="CP031148">
    <property type="protein sequence ID" value="AXG09920.1"/>
    <property type="molecule type" value="Genomic_DNA"/>
</dbReference>